<dbReference type="GO" id="GO:0016020">
    <property type="term" value="C:membrane"/>
    <property type="evidence" value="ECO:0007669"/>
    <property type="project" value="UniProtKB-SubCell"/>
</dbReference>
<dbReference type="GO" id="GO:0020037">
    <property type="term" value="F:heme binding"/>
    <property type="evidence" value="ECO:0007669"/>
    <property type="project" value="InterPro"/>
</dbReference>
<dbReference type="EMBL" id="CAMAPE010000008">
    <property type="protein sequence ID" value="CAH9072141.1"/>
    <property type="molecule type" value="Genomic_DNA"/>
</dbReference>
<dbReference type="Proteomes" id="UP001152484">
    <property type="component" value="Unassembled WGS sequence"/>
</dbReference>
<comment type="caution">
    <text evidence="9">The sequence shown here is derived from an EMBL/GenBank/DDBJ whole genome shotgun (WGS) entry which is preliminary data.</text>
</comment>
<dbReference type="InterPro" id="IPR001128">
    <property type="entry name" value="Cyt_P450"/>
</dbReference>
<dbReference type="PRINTS" id="PR00385">
    <property type="entry name" value="P450"/>
</dbReference>
<evidence type="ECO:0000256" key="5">
    <source>
        <dbReference type="ARBA" id="ARBA00023002"/>
    </source>
</evidence>
<evidence type="ECO:0000256" key="2">
    <source>
        <dbReference type="ARBA" id="ARBA00022692"/>
    </source>
</evidence>
<comment type="similarity">
    <text evidence="8">Belongs to the cytochrome P450 family.</text>
</comment>
<dbReference type="GO" id="GO:0005506">
    <property type="term" value="F:iron ion binding"/>
    <property type="evidence" value="ECO:0007669"/>
    <property type="project" value="InterPro"/>
</dbReference>
<dbReference type="PROSITE" id="PS00086">
    <property type="entry name" value="CYTOCHROME_P450"/>
    <property type="match status" value="1"/>
</dbReference>
<evidence type="ECO:0000256" key="4">
    <source>
        <dbReference type="ARBA" id="ARBA00022989"/>
    </source>
</evidence>
<sequence length="327" mass="37385">MDPMLIGVLIVLASILILSTARLFHSKKKISRNLPPGSFGWPVVGESLEFLRLSREGRPEKFVADRVSKYKSGVFKTCLMGEAVAVLSGPAGNKFLFSNGNKLVATWWPASVQKLLGVCLTTSGGEEAKQMKKLMSYFVSPAALQQLYIKDMDFVTQQHLQAHWHEQREIASSKEVGEFLNWNDIQKMKYSWNVVSEVMRLYPPVFGAFREALEDITYEGYDIPKGWKFYWNAPITHLNKIFFQDPTNFNPLRFEGDGPPPYTYVPFGGGPRMCLGKEFARLEILVFLHNLIRRFRWSLLVPQEKVQYDPMPIPVEGLPICLHQHKL</sequence>
<keyword evidence="4" id="KW-0472">Membrane</keyword>
<evidence type="ECO:0000313" key="9">
    <source>
        <dbReference type="EMBL" id="CAH9072141.1"/>
    </source>
</evidence>
<dbReference type="Gene3D" id="1.10.630.10">
    <property type="entry name" value="Cytochrome P450"/>
    <property type="match status" value="2"/>
</dbReference>
<dbReference type="PANTHER" id="PTHR24286">
    <property type="entry name" value="CYTOCHROME P450 26"/>
    <property type="match status" value="1"/>
</dbReference>
<keyword evidence="3 7" id="KW-0479">Metal-binding</keyword>
<evidence type="ECO:0000256" key="1">
    <source>
        <dbReference type="ARBA" id="ARBA00004167"/>
    </source>
</evidence>
<proteinExistence type="inferred from homology"/>
<comment type="subcellular location">
    <subcellularLocation>
        <location evidence="1">Membrane</location>
        <topology evidence="1">Single-pass membrane protein</topology>
    </subcellularLocation>
</comment>
<reference evidence="9" key="1">
    <citation type="submission" date="2022-07" db="EMBL/GenBank/DDBJ databases">
        <authorList>
            <person name="Macas J."/>
            <person name="Novak P."/>
            <person name="Neumann P."/>
        </authorList>
    </citation>
    <scope>NUCLEOTIDE SEQUENCE</scope>
</reference>
<dbReference type="GO" id="GO:0016705">
    <property type="term" value="F:oxidoreductase activity, acting on paired donors, with incorporation or reduction of molecular oxygen"/>
    <property type="evidence" value="ECO:0007669"/>
    <property type="project" value="InterPro"/>
</dbReference>
<keyword evidence="10" id="KW-1185">Reference proteome</keyword>
<evidence type="ECO:0000313" key="10">
    <source>
        <dbReference type="Proteomes" id="UP001152484"/>
    </source>
</evidence>
<feature type="binding site" description="axial binding residue" evidence="7">
    <location>
        <position position="274"/>
    </location>
    <ligand>
        <name>heme</name>
        <dbReference type="ChEBI" id="CHEBI:30413"/>
    </ligand>
    <ligandPart>
        <name>Fe</name>
        <dbReference type="ChEBI" id="CHEBI:18248"/>
    </ligandPart>
</feature>
<keyword evidence="7 8" id="KW-0349">Heme</keyword>
<keyword evidence="8" id="KW-0503">Monooxygenase</keyword>
<dbReference type="InterPro" id="IPR036396">
    <property type="entry name" value="Cyt_P450_sf"/>
</dbReference>
<dbReference type="OrthoDB" id="1372046at2759"/>
<keyword evidence="2" id="KW-0812">Transmembrane</keyword>
<evidence type="ECO:0000256" key="6">
    <source>
        <dbReference type="ARBA" id="ARBA00023004"/>
    </source>
</evidence>
<name>A0A9P0YPU0_CUSEU</name>
<dbReference type="GO" id="GO:0004497">
    <property type="term" value="F:monooxygenase activity"/>
    <property type="evidence" value="ECO:0007669"/>
    <property type="project" value="UniProtKB-KW"/>
</dbReference>
<dbReference type="PANTHER" id="PTHR24286:SF209">
    <property type="entry name" value="BETA-AMYRIN 28-OXIDASE-LIKE"/>
    <property type="match status" value="1"/>
</dbReference>
<dbReference type="GO" id="GO:0016125">
    <property type="term" value="P:sterol metabolic process"/>
    <property type="evidence" value="ECO:0007669"/>
    <property type="project" value="TreeGrafter"/>
</dbReference>
<keyword evidence="6 7" id="KW-0408">Iron</keyword>
<dbReference type="InterPro" id="IPR017972">
    <property type="entry name" value="Cyt_P450_CS"/>
</dbReference>
<comment type="cofactor">
    <cofactor evidence="7">
        <name>heme</name>
        <dbReference type="ChEBI" id="CHEBI:30413"/>
    </cofactor>
</comment>
<evidence type="ECO:0000256" key="3">
    <source>
        <dbReference type="ARBA" id="ARBA00022723"/>
    </source>
</evidence>
<evidence type="ECO:0000256" key="8">
    <source>
        <dbReference type="RuleBase" id="RU000461"/>
    </source>
</evidence>
<dbReference type="SUPFAM" id="SSF48264">
    <property type="entry name" value="Cytochrome P450"/>
    <property type="match status" value="1"/>
</dbReference>
<dbReference type="InterPro" id="IPR002401">
    <property type="entry name" value="Cyt_P450_E_grp-I"/>
</dbReference>
<dbReference type="AlphaFoldDB" id="A0A9P0YPU0"/>
<evidence type="ECO:0000256" key="7">
    <source>
        <dbReference type="PIRSR" id="PIRSR602401-1"/>
    </source>
</evidence>
<protein>
    <submittedName>
        <fullName evidence="9">Uncharacterized protein</fullName>
    </submittedName>
</protein>
<keyword evidence="5 8" id="KW-0560">Oxidoreductase</keyword>
<keyword evidence="4" id="KW-1133">Transmembrane helix</keyword>
<dbReference type="PRINTS" id="PR00463">
    <property type="entry name" value="EP450I"/>
</dbReference>
<accession>A0A9P0YPU0</accession>
<gene>
    <name evidence="9" type="ORF">CEURO_LOCUS4201</name>
</gene>
<organism evidence="9 10">
    <name type="scientific">Cuscuta europaea</name>
    <name type="common">European dodder</name>
    <dbReference type="NCBI Taxonomy" id="41803"/>
    <lineage>
        <taxon>Eukaryota</taxon>
        <taxon>Viridiplantae</taxon>
        <taxon>Streptophyta</taxon>
        <taxon>Embryophyta</taxon>
        <taxon>Tracheophyta</taxon>
        <taxon>Spermatophyta</taxon>
        <taxon>Magnoliopsida</taxon>
        <taxon>eudicotyledons</taxon>
        <taxon>Gunneridae</taxon>
        <taxon>Pentapetalae</taxon>
        <taxon>asterids</taxon>
        <taxon>lamiids</taxon>
        <taxon>Solanales</taxon>
        <taxon>Convolvulaceae</taxon>
        <taxon>Cuscuteae</taxon>
        <taxon>Cuscuta</taxon>
        <taxon>Cuscuta subgen. Cuscuta</taxon>
    </lineage>
</organism>
<dbReference type="Pfam" id="PF00067">
    <property type="entry name" value="p450"/>
    <property type="match status" value="1"/>
</dbReference>